<evidence type="ECO:0000313" key="8">
    <source>
        <dbReference type="Proteomes" id="UP000694892"/>
    </source>
</evidence>
<dbReference type="Proteomes" id="UP000694892">
    <property type="component" value="Chromosome 9_10S"/>
</dbReference>
<dbReference type="SMART" id="SM00247">
    <property type="entry name" value="XTALbg"/>
    <property type="match status" value="2"/>
</dbReference>
<dbReference type="PRINTS" id="PR01367">
    <property type="entry name" value="BGCRYSTALLIN"/>
</dbReference>
<organism evidence="7 8">
    <name type="scientific">Xenopus laevis</name>
    <name type="common">African clawed frog</name>
    <dbReference type="NCBI Taxonomy" id="8355"/>
    <lineage>
        <taxon>Eukaryota</taxon>
        <taxon>Metazoa</taxon>
        <taxon>Chordata</taxon>
        <taxon>Craniata</taxon>
        <taxon>Vertebrata</taxon>
        <taxon>Euteleostomi</taxon>
        <taxon>Amphibia</taxon>
        <taxon>Batrachia</taxon>
        <taxon>Anura</taxon>
        <taxon>Pipoidea</taxon>
        <taxon>Pipidae</taxon>
        <taxon>Xenopodinae</taxon>
        <taxon>Xenopus</taxon>
        <taxon>Xenopus</taxon>
    </lineage>
</organism>
<comment type="function">
    <text evidence="1">Crystallins are the dominant structural components of the vertebrate eye lens.</text>
</comment>
<dbReference type="PROSITE" id="PS50915">
    <property type="entry name" value="CRYSTALLIN_BETA_GAMMA"/>
    <property type="match status" value="2"/>
</dbReference>
<keyword evidence="5" id="KW-0677">Repeat</keyword>
<comment type="subunit">
    <text evidence="3">Monomer.</text>
</comment>
<dbReference type="GO" id="GO:0007601">
    <property type="term" value="P:visual perception"/>
    <property type="evidence" value="ECO:0007669"/>
    <property type="project" value="TreeGrafter"/>
</dbReference>
<dbReference type="InterPro" id="IPR011024">
    <property type="entry name" value="G_crystallin-like"/>
</dbReference>
<dbReference type="SUPFAM" id="SSF49695">
    <property type="entry name" value="gamma-Crystallin-like"/>
    <property type="match status" value="1"/>
</dbReference>
<accession>A0A974H1F2</accession>
<evidence type="ECO:0000256" key="1">
    <source>
        <dbReference type="ARBA" id="ARBA00003689"/>
    </source>
</evidence>
<protein>
    <recommendedName>
        <fullName evidence="6">Beta/gamma crystallin 'Greek key' domain-containing protein</fullName>
    </recommendedName>
</protein>
<dbReference type="PANTHER" id="PTHR11818">
    <property type="entry name" value="BETA/GAMMA CRYSTALLIN"/>
    <property type="match status" value="1"/>
</dbReference>
<dbReference type="InterPro" id="IPR001064">
    <property type="entry name" value="Beta/gamma_crystallin"/>
</dbReference>
<dbReference type="FunFam" id="2.60.20.10:FF:000003">
    <property type="entry name" value="Crystallin gamma S"/>
    <property type="match status" value="1"/>
</dbReference>
<name>A0A974H1F2_XENLA</name>
<gene>
    <name evidence="7" type="ORF">XELAEV_18047392mg</name>
</gene>
<dbReference type="FunFam" id="2.60.20.10:FF:000001">
    <property type="entry name" value="Crystallin gamma S"/>
    <property type="match status" value="1"/>
</dbReference>
<proteinExistence type="inferred from homology"/>
<evidence type="ECO:0000256" key="2">
    <source>
        <dbReference type="ARBA" id="ARBA00009646"/>
    </source>
</evidence>
<dbReference type="InterPro" id="IPR050252">
    <property type="entry name" value="Beta/Gamma-Crystallin"/>
</dbReference>
<dbReference type="AlphaFoldDB" id="A0A974H1F2"/>
<dbReference type="GO" id="GO:0002088">
    <property type="term" value="P:lens development in camera-type eye"/>
    <property type="evidence" value="ECO:0007669"/>
    <property type="project" value="TreeGrafter"/>
</dbReference>
<dbReference type="PANTHER" id="PTHR11818:SF119">
    <property type="entry name" value="GAMMA-CRYSTALLIN D"/>
    <property type="match status" value="1"/>
</dbReference>
<dbReference type="GO" id="GO:0005212">
    <property type="term" value="F:structural constituent of eye lens"/>
    <property type="evidence" value="ECO:0007669"/>
    <property type="project" value="UniProtKB-KW"/>
</dbReference>
<evidence type="ECO:0000256" key="3">
    <source>
        <dbReference type="ARBA" id="ARBA00011245"/>
    </source>
</evidence>
<comment type="similarity">
    <text evidence="2">Belongs to the beta/gamma-crystallin family.</text>
</comment>
<dbReference type="Pfam" id="PF00030">
    <property type="entry name" value="Crystall"/>
    <property type="match status" value="2"/>
</dbReference>
<sequence length="231" mass="27628">MHFQQLVTRWLRFYRIVAQKPVSKAPEDHNSKTYQYYQSVNPVYKTLYFDFSPNMTRTLIIFYEDSNFQGKFHESSGDCADLHSHLTCCNSIRVENGCWVVYERPNYMGHQYYLKSGEYPNYQSWSGFNDSIRSCHSIPHHHGSYRIRLYDREDFHGQMKEYINDCSNINKSFHVSDILSCNVLEGYWIFYENPGFQGNQYFLRPGEYRKFSEWGSLNSRVGSLKRIMDFY</sequence>
<evidence type="ECO:0000256" key="5">
    <source>
        <dbReference type="ARBA" id="ARBA00022737"/>
    </source>
</evidence>
<dbReference type="Gene3D" id="2.60.20.10">
    <property type="entry name" value="Crystallins"/>
    <property type="match status" value="2"/>
</dbReference>
<evidence type="ECO:0000313" key="7">
    <source>
        <dbReference type="EMBL" id="OCT61369.1"/>
    </source>
</evidence>
<evidence type="ECO:0000259" key="6">
    <source>
        <dbReference type="PROSITE" id="PS50915"/>
    </source>
</evidence>
<dbReference type="OMA" id="CHTIPYT"/>
<evidence type="ECO:0000256" key="4">
    <source>
        <dbReference type="ARBA" id="ARBA00022613"/>
    </source>
</evidence>
<feature type="domain" description="Beta/gamma crystallin 'Greek key'" evidence="6">
    <location>
        <begin position="186"/>
        <end position="228"/>
    </location>
</feature>
<dbReference type="EMBL" id="CM004483">
    <property type="protein sequence ID" value="OCT61369.1"/>
    <property type="molecule type" value="Genomic_DNA"/>
</dbReference>
<reference evidence="8" key="1">
    <citation type="journal article" date="2016" name="Nature">
        <title>Genome evolution in the allotetraploid frog Xenopus laevis.</title>
        <authorList>
            <person name="Session A.M."/>
            <person name="Uno Y."/>
            <person name="Kwon T."/>
            <person name="Chapman J.A."/>
            <person name="Toyoda A."/>
            <person name="Takahashi S."/>
            <person name="Fukui A."/>
            <person name="Hikosaka A."/>
            <person name="Suzuki A."/>
            <person name="Kondo M."/>
            <person name="van Heeringen S.J."/>
            <person name="Quigley I."/>
            <person name="Heinz S."/>
            <person name="Ogino H."/>
            <person name="Ochi H."/>
            <person name="Hellsten U."/>
            <person name="Lyons J.B."/>
            <person name="Simakov O."/>
            <person name="Putnam N."/>
            <person name="Stites J."/>
            <person name="Kuroki Y."/>
            <person name="Tanaka T."/>
            <person name="Michiue T."/>
            <person name="Watanabe M."/>
            <person name="Bogdanovic O."/>
            <person name="Lister R."/>
            <person name="Georgiou G."/>
            <person name="Paranjpe S.S."/>
            <person name="van Kruijsbergen I."/>
            <person name="Shu S."/>
            <person name="Carlson J."/>
            <person name="Kinoshita T."/>
            <person name="Ohta Y."/>
            <person name="Mawaribuchi S."/>
            <person name="Jenkins J."/>
            <person name="Grimwood J."/>
            <person name="Schmutz J."/>
            <person name="Mitros T."/>
            <person name="Mozaffari S.V."/>
            <person name="Suzuki Y."/>
            <person name="Haramoto Y."/>
            <person name="Yamamoto T.S."/>
            <person name="Takagi C."/>
            <person name="Heald R."/>
            <person name="Miller K."/>
            <person name="Haudenschild C."/>
            <person name="Kitzman J."/>
            <person name="Nakayama T."/>
            <person name="Izutsu Y."/>
            <person name="Robert J."/>
            <person name="Fortriede J."/>
            <person name="Burns K."/>
            <person name="Lotay V."/>
            <person name="Karimi K."/>
            <person name="Yasuoka Y."/>
            <person name="Dichmann D.S."/>
            <person name="Flajnik M.F."/>
            <person name="Houston D.W."/>
            <person name="Shendure J."/>
            <person name="DuPasquier L."/>
            <person name="Vize P.D."/>
            <person name="Zorn A.M."/>
            <person name="Ito M."/>
            <person name="Marcotte E.M."/>
            <person name="Wallingford J.B."/>
            <person name="Ito Y."/>
            <person name="Asashima M."/>
            <person name="Ueno N."/>
            <person name="Matsuda Y."/>
            <person name="Veenstra G.J."/>
            <person name="Fujiyama A."/>
            <person name="Harland R.M."/>
            <person name="Taira M."/>
            <person name="Rokhsar D.S."/>
        </authorList>
    </citation>
    <scope>NUCLEOTIDE SEQUENCE [LARGE SCALE GENOMIC DNA]</scope>
    <source>
        <strain evidence="8">J</strain>
    </source>
</reference>
<feature type="domain" description="Beta/gamma crystallin 'Greek key'" evidence="6">
    <location>
        <begin position="97"/>
        <end position="139"/>
    </location>
</feature>
<keyword evidence="4" id="KW-0273">Eye lens protein</keyword>